<sequence>MKAYVSIDLEGMPGIASTTMTSPDKTQFSTAVKIMSEISDFISKKLLEIGFSEVYIADSHGFMTNVDYTSLRDGAYLIQGYPRPFSMLTMLDGSFSAALFIGYHAAAGTVKGFLDHTMSGRVFHEVFLNGVKASEFLINALYSREKGVPVILVAGDSHLKREVETLSQNIVFVEMKKGLSRYAAVYPPLAVVLRELAKGVEEAVDRLKRKLEFKIHLHPPYDLTLRFRESLVADVAEMTGAERLDAYTVKKTFTTAEGMLGFIEVLAYMGLGVEYLKNSIK</sequence>
<dbReference type="GO" id="GO:0004177">
    <property type="term" value="F:aminopeptidase activity"/>
    <property type="evidence" value="ECO:0007669"/>
    <property type="project" value="UniProtKB-KW"/>
</dbReference>
<dbReference type="InterPro" id="IPR027476">
    <property type="entry name" value="DppA_N"/>
</dbReference>
<dbReference type="Gene3D" id="3.40.50.10780">
    <property type="entry name" value="Dipeptide transport protein"/>
    <property type="match status" value="1"/>
</dbReference>
<dbReference type="InterPro" id="IPR007035">
    <property type="entry name" value="Peptidase_M55"/>
</dbReference>
<dbReference type="SUPFAM" id="SSF63992">
    <property type="entry name" value="Dipeptide transport protein"/>
    <property type="match status" value="1"/>
</dbReference>
<dbReference type="AlphaFoldDB" id="A0A7J3XXI6"/>
<gene>
    <name evidence="1" type="ORF">ENM60_01295</name>
</gene>
<organism evidence="1">
    <name type="scientific">Thermogladius calderae</name>
    <dbReference type="NCBI Taxonomy" id="1200300"/>
    <lineage>
        <taxon>Archaea</taxon>
        <taxon>Thermoproteota</taxon>
        <taxon>Thermoprotei</taxon>
        <taxon>Desulfurococcales</taxon>
        <taxon>Desulfurococcaceae</taxon>
        <taxon>Thermogladius</taxon>
    </lineage>
</organism>
<dbReference type="PIRSF" id="PIRSF015853">
    <property type="entry name" value="Pep_DppA"/>
    <property type="match status" value="1"/>
</dbReference>
<accession>A0A7J3XXI6</accession>
<keyword evidence="1" id="KW-0031">Aminopeptidase</keyword>
<comment type="caution">
    <text evidence="1">The sequence shown here is derived from an EMBL/GenBank/DDBJ whole genome shotgun (WGS) entry which is preliminary data.</text>
</comment>
<keyword evidence="1" id="KW-0645">Protease</keyword>
<name>A0A7J3XXI6_9CREN</name>
<reference evidence="1" key="1">
    <citation type="journal article" date="2020" name="mSystems">
        <title>Genome- and Community-Level Interaction Insights into Carbon Utilization and Element Cycling Functions of Hydrothermarchaeota in Hydrothermal Sediment.</title>
        <authorList>
            <person name="Zhou Z."/>
            <person name="Liu Y."/>
            <person name="Xu W."/>
            <person name="Pan J."/>
            <person name="Luo Z.H."/>
            <person name="Li M."/>
        </authorList>
    </citation>
    <scope>NUCLEOTIDE SEQUENCE [LARGE SCALE GENOMIC DNA]</scope>
    <source>
        <strain evidence="1">SpSt-110</strain>
    </source>
</reference>
<dbReference type="Pfam" id="PF04951">
    <property type="entry name" value="Peptidase_M55"/>
    <property type="match status" value="1"/>
</dbReference>
<proteinExistence type="predicted"/>
<protein>
    <submittedName>
        <fullName evidence="1">Aminopeptidase</fullName>
    </submittedName>
</protein>
<dbReference type="EMBL" id="DRYK01000025">
    <property type="protein sequence ID" value="HHP67422.1"/>
    <property type="molecule type" value="Genomic_DNA"/>
</dbReference>
<evidence type="ECO:0000313" key="1">
    <source>
        <dbReference type="EMBL" id="HHP67422.1"/>
    </source>
</evidence>
<keyword evidence="1" id="KW-0378">Hydrolase</keyword>
<dbReference type="InterPro" id="IPR036177">
    <property type="entry name" value="Peptidase_M55_sf"/>
</dbReference>
<dbReference type="Gene3D" id="3.30.1360.130">
    <property type="entry name" value="Dipeptide transport protein"/>
    <property type="match status" value="1"/>
</dbReference>